<evidence type="ECO:0000256" key="11">
    <source>
        <dbReference type="ARBA" id="ARBA00025614"/>
    </source>
</evidence>
<gene>
    <name evidence="13" type="primary">atpF</name>
    <name evidence="16" type="ORF">KI809_11240</name>
</gene>
<evidence type="ECO:0000256" key="3">
    <source>
        <dbReference type="ARBA" id="ARBA00022547"/>
    </source>
</evidence>
<comment type="caution">
    <text evidence="13">Lacks conserved residue(s) required for the propagation of feature annotation.</text>
</comment>
<keyword evidence="3 13" id="KW-0138">CF(0)</keyword>
<evidence type="ECO:0000313" key="17">
    <source>
        <dbReference type="Proteomes" id="UP000811899"/>
    </source>
</evidence>
<keyword evidence="15" id="KW-0175">Coiled coil</keyword>
<feature type="transmembrane region" description="Helical" evidence="13">
    <location>
        <begin position="12"/>
        <end position="32"/>
    </location>
</feature>
<evidence type="ECO:0000256" key="13">
    <source>
        <dbReference type="HAMAP-Rule" id="MF_01398"/>
    </source>
</evidence>
<proteinExistence type="inferred from homology"/>
<evidence type="ECO:0000256" key="7">
    <source>
        <dbReference type="ARBA" id="ARBA00023065"/>
    </source>
</evidence>
<feature type="coiled-coil region" evidence="15">
    <location>
        <begin position="90"/>
        <end position="172"/>
    </location>
</feature>
<dbReference type="PANTHER" id="PTHR34264">
    <property type="entry name" value="ATP SYNTHASE SUBUNIT B, CHLOROPLASTIC"/>
    <property type="match status" value="1"/>
</dbReference>
<keyword evidence="5 13" id="KW-0375">Hydrogen ion transport</keyword>
<dbReference type="GO" id="GO:0045259">
    <property type="term" value="C:proton-transporting ATP synthase complex"/>
    <property type="evidence" value="ECO:0007669"/>
    <property type="project" value="UniProtKB-KW"/>
</dbReference>
<keyword evidence="8 13" id="KW-0472">Membrane</keyword>
<comment type="function">
    <text evidence="10 13">F(1)F(0) ATP synthase produces ATP from ADP in the presence of a proton or sodium gradient. F-type ATPases consist of two structural domains, F(1) containing the extramembraneous catalytic core and F(0) containing the membrane proton channel, linked together by a central stalk and a peripheral stalk. During catalysis, ATP synthesis in the catalytic domain of F(1) is coupled via a rotary mechanism of the central stalk subunits to proton translocation.</text>
</comment>
<evidence type="ECO:0000256" key="6">
    <source>
        <dbReference type="ARBA" id="ARBA00022989"/>
    </source>
</evidence>
<name>A0AAW4L4Y5_9BACT</name>
<comment type="subcellular location">
    <subcellularLocation>
        <location evidence="13">Cell membrane</location>
        <topology evidence="13">Single-pass membrane protein</topology>
    </subcellularLocation>
    <subcellularLocation>
        <location evidence="12">Endomembrane system</location>
        <topology evidence="12">Single-pass membrane protein</topology>
    </subcellularLocation>
</comment>
<evidence type="ECO:0000256" key="12">
    <source>
        <dbReference type="ARBA" id="ARBA00037847"/>
    </source>
</evidence>
<keyword evidence="1 13" id="KW-0813">Transport</keyword>
<evidence type="ECO:0000313" key="16">
    <source>
        <dbReference type="EMBL" id="MBT0664875.1"/>
    </source>
</evidence>
<dbReference type="AlphaFoldDB" id="A0AAW4L4Y5"/>
<comment type="similarity">
    <text evidence="13 14">Belongs to the ATPase B chain family.</text>
</comment>
<protein>
    <recommendedName>
        <fullName evidence="13">ATP synthase subunit b</fullName>
    </recommendedName>
    <alternativeName>
        <fullName evidence="13">ATP synthase F(0) sector subunit b</fullName>
    </alternativeName>
    <alternativeName>
        <fullName evidence="13">ATPase subunit I</fullName>
    </alternativeName>
    <alternativeName>
        <fullName evidence="13">F-type ATPase subunit b</fullName>
        <shortName evidence="13">F-ATPase subunit b</shortName>
    </alternativeName>
</protein>
<accession>A0AAW4L4Y5</accession>
<comment type="function">
    <text evidence="11">Component of the F(0) channel, it forms part of the peripheral stalk, linking F(1) to F(0). The b'-subunit is a diverged and duplicated form of b found in plants and photosynthetic bacteria.</text>
</comment>
<keyword evidence="6 13" id="KW-1133">Transmembrane helix</keyword>
<dbReference type="RefSeq" id="WP_214171649.1">
    <property type="nucleotide sequence ID" value="NZ_JAHCVJ010000004.1"/>
</dbReference>
<dbReference type="PANTHER" id="PTHR34264:SF3">
    <property type="entry name" value="ATP SYNTHASE SUBUNIT B, CHLOROPLASTIC"/>
    <property type="match status" value="1"/>
</dbReference>
<keyword evidence="2 13" id="KW-1003">Cell membrane</keyword>
<keyword evidence="17" id="KW-1185">Reference proteome</keyword>
<reference evidence="16 17" key="1">
    <citation type="submission" date="2021-05" db="EMBL/GenBank/DDBJ databases">
        <title>The draft genome of Geobacter pelophilus DSM 12255.</title>
        <authorList>
            <person name="Xu Z."/>
            <person name="Masuda Y."/>
            <person name="Itoh H."/>
            <person name="Senoo K."/>
        </authorList>
    </citation>
    <scope>NUCLEOTIDE SEQUENCE [LARGE SCALE GENOMIC DNA]</scope>
    <source>
        <strain evidence="16 17">DSM 12255</strain>
    </source>
</reference>
<evidence type="ECO:0000256" key="10">
    <source>
        <dbReference type="ARBA" id="ARBA00025198"/>
    </source>
</evidence>
<keyword evidence="9 13" id="KW-0066">ATP synthesis</keyword>
<dbReference type="GO" id="GO:0012505">
    <property type="term" value="C:endomembrane system"/>
    <property type="evidence" value="ECO:0007669"/>
    <property type="project" value="UniProtKB-SubCell"/>
</dbReference>
<evidence type="ECO:0000256" key="8">
    <source>
        <dbReference type="ARBA" id="ARBA00023136"/>
    </source>
</evidence>
<evidence type="ECO:0000256" key="2">
    <source>
        <dbReference type="ARBA" id="ARBA00022475"/>
    </source>
</evidence>
<organism evidence="16 17">
    <name type="scientific">Geoanaerobacter pelophilus</name>
    <dbReference type="NCBI Taxonomy" id="60036"/>
    <lineage>
        <taxon>Bacteria</taxon>
        <taxon>Pseudomonadati</taxon>
        <taxon>Thermodesulfobacteriota</taxon>
        <taxon>Desulfuromonadia</taxon>
        <taxon>Geobacterales</taxon>
        <taxon>Geobacteraceae</taxon>
        <taxon>Geoanaerobacter</taxon>
    </lineage>
</organism>
<dbReference type="GO" id="GO:0046933">
    <property type="term" value="F:proton-transporting ATP synthase activity, rotational mechanism"/>
    <property type="evidence" value="ECO:0007669"/>
    <property type="project" value="UniProtKB-UniRule"/>
</dbReference>
<keyword evidence="7 13" id="KW-0406">Ion transport</keyword>
<dbReference type="HAMAP" id="MF_01398">
    <property type="entry name" value="ATP_synth_b_bprime"/>
    <property type="match status" value="1"/>
</dbReference>
<keyword evidence="4 13" id="KW-0812">Transmembrane</keyword>
<dbReference type="Proteomes" id="UP000811899">
    <property type="component" value="Unassembled WGS sequence"/>
</dbReference>
<dbReference type="GO" id="GO:0005886">
    <property type="term" value="C:plasma membrane"/>
    <property type="evidence" value="ECO:0007669"/>
    <property type="project" value="UniProtKB-SubCell"/>
</dbReference>
<evidence type="ECO:0000256" key="4">
    <source>
        <dbReference type="ARBA" id="ARBA00022692"/>
    </source>
</evidence>
<dbReference type="CDD" id="cd06503">
    <property type="entry name" value="ATP-synt_Fo_b"/>
    <property type="match status" value="1"/>
</dbReference>
<comment type="caution">
    <text evidence="16">The sequence shown here is derived from an EMBL/GenBank/DDBJ whole genome shotgun (WGS) entry which is preliminary data.</text>
</comment>
<feature type="transmembrane region" description="Helical" evidence="13">
    <location>
        <begin position="52"/>
        <end position="70"/>
    </location>
</feature>
<dbReference type="EMBL" id="JAHCVJ010000004">
    <property type="protein sequence ID" value="MBT0664875.1"/>
    <property type="molecule type" value="Genomic_DNA"/>
</dbReference>
<comment type="subunit">
    <text evidence="13">F-type ATPases have 2 components, F(1) - the catalytic core - and F(0) - the membrane proton channel. F(1) has five subunits: alpha(3), beta(3), gamma(1), delta(1), epsilon(1). F(0) has three main subunits: a(1), b(2) and c(10-14). The alpha and beta chains form an alternating ring which encloses part of the gamma chain. F(1) is attached to F(0) by a central stalk formed by the gamma and epsilon chains, while a peripheral stalk is formed by the delta and b chains.</text>
</comment>
<evidence type="ECO:0000256" key="15">
    <source>
        <dbReference type="SAM" id="Coils"/>
    </source>
</evidence>
<evidence type="ECO:0000256" key="9">
    <source>
        <dbReference type="ARBA" id="ARBA00023310"/>
    </source>
</evidence>
<sequence length="206" mass="22229">MQHSVKNNGNRSLVIAVLTCLTVMALAALCFASGGEGGGAHHPDTGAQLKDFAWRVLDFSLLAAILWWAIKKANVKGALADRRAGIEKALSEAVTAKQAAEAKMAEYADKLAQANKEIEEIQAAMKRDGEAEKVRIIEEAKVAAAKIRAQAAAAAEQEVLKARMELREEAGKLAVQLAEQALKEKIEKNDQDRLVGEYLAKVVNLK</sequence>
<dbReference type="InterPro" id="IPR002146">
    <property type="entry name" value="ATP_synth_b/b'su_bac/chlpt"/>
</dbReference>
<evidence type="ECO:0000256" key="5">
    <source>
        <dbReference type="ARBA" id="ARBA00022781"/>
    </source>
</evidence>
<evidence type="ECO:0000256" key="14">
    <source>
        <dbReference type="RuleBase" id="RU003848"/>
    </source>
</evidence>
<dbReference type="Pfam" id="PF00430">
    <property type="entry name" value="ATP-synt_B"/>
    <property type="match status" value="1"/>
</dbReference>
<evidence type="ECO:0000256" key="1">
    <source>
        <dbReference type="ARBA" id="ARBA00022448"/>
    </source>
</evidence>